<feature type="region of interest" description="Disordered" evidence="1">
    <location>
        <begin position="53"/>
        <end position="97"/>
    </location>
</feature>
<reference evidence="2 3" key="1">
    <citation type="journal article" date="2016" name="Front. Microbiol.">
        <title>Fuerstia marisgermanicae gen. nov., sp. nov., an Unusual Member of the Phylum Planctomycetes from the German Wadden Sea.</title>
        <authorList>
            <person name="Kohn T."/>
            <person name="Heuer A."/>
            <person name="Jogler M."/>
            <person name="Vollmers J."/>
            <person name="Boedeker C."/>
            <person name="Bunk B."/>
            <person name="Rast P."/>
            <person name="Borchert D."/>
            <person name="Glockner I."/>
            <person name="Freese H.M."/>
            <person name="Klenk H.P."/>
            <person name="Overmann J."/>
            <person name="Kaster A.K."/>
            <person name="Rohde M."/>
            <person name="Wiegand S."/>
            <person name="Jogler C."/>
        </authorList>
    </citation>
    <scope>NUCLEOTIDE SEQUENCE [LARGE SCALE GENOMIC DNA]</scope>
    <source>
        <strain evidence="2 3">NH11</strain>
    </source>
</reference>
<proteinExistence type="predicted"/>
<sequence>MFSLEFGRGWSSNRTESSLFGCVGLISLESSNSIRRSVLVKIFKADKLRKPRTLKSVQEQRSEFSQPKNRPDFPRTGQTTELQPPEIFPPRPQHPQKTAHPAYLYEQRFPAIVPGVGHDILEAVLKTFGGLRVWSVLTNTVWWRLLAWSSTLRADGPVETIVEQRCPGGVYSKQNTRSGQLNPSRFESGWRAGQFAPEAYKWRNRS</sequence>
<evidence type="ECO:0000256" key="1">
    <source>
        <dbReference type="SAM" id="MobiDB-lite"/>
    </source>
</evidence>
<organism evidence="2 3">
    <name type="scientific">Fuerstiella marisgermanici</name>
    <dbReference type="NCBI Taxonomy" id="1891926"/>
    <lineage>
        <taxon>Bacteria</taxon>
        <taxon>Pseudomonadati</taxon>
        <taxon>Planctomycetota</taxon>
        <taxon>Planctomycetia</taxon>
        <taxon>Planctomycetales</taxon>
        <taxon>Planctomycetaceae</taxon>
        <taxon>Fuerstiella</taxon>
    </lineage>
</organism>
<protein>
    <submittedName>
        <fullName evidence="2">Uncharacterized protein</fullName>
    </submittedName>
</protein>
<dbReference type="Proteomes" id="UP000187735">
    <property type="component" value="Chromosome"/>
</dbReference>
<accession>A0A1P8WFD2</accession>
<gene>
    <name evidence="2" type="ORF">Fuma_02362</name>
</gene>
<evidence type="ECO:0000313" key="3">
    <source>
        <dbReference type="Proteomes" id="UP000187735"/>
    </source>
</evidence>
<evidence type="ECO:0000313" key="2">
    <source>
        <dbReference type="EMBL" id="APZ92750.1"/>
    </source>
</evidence>
<dbReference type="STRING" id="1891926.Fuma_02362"/>
<keyword evidence="3" id="KW-1185">Reference proteome</keyword>
<dbReference type="EMBL" id="CP017641">
    <property type="protein sequence ID" value="APZ92750.1"/>
    <property type="molecule type" value="Genomic_DNA"/>
</dbReference>
<dbReference type="KEGG" id="fmr:Fuma_02362"/>
<name>A0A1P8WFD2_9PLAN</name>
<feature type="compositionally biased region" description="Polar residues" evidence="1">
    <location>
        <begin position="55"/>
        <end position="68"/>
    </location>
</feature>
<dbReference type="AlphaFoldDB" id="A0A1P8WFD2"/>